<dbReference type="RefSeq" id="WP_176842394.1">
    <property type="nucleotide sequence ID" value="NZ_FNBN01000006.1"/>
</dbReference>
<organism evidence="3 4">
    <name type="scientific">Chitinophaga filiformis</name>
    <name type="common">Myxococcus filiformis</name>
    <name type="synonym">Flexibacter filiformis</name>
    <dbReference type="NCBI Taxonomy" id="104663"/>
    <lineage>
        <taxon>Bacteria</taxon>
        <taxon>Pseudomonadati</taxon>
        <taxon>Bacteroidota</taxon>
        <taxon>Chitinophagia</taxon>
        <taxon>Chitinophagales</taxon>
        <taxon>Chitinophagaceae</taxon>
        <taxon>Chitinophaga</taxon>
    </lineage>
</organism>
<proteinExistence type="predicted"/>
<accession>A0A1G7WIY8</accession>
<dbReference type="PROSITE" id="PS51257">
    <property type="entry name" value="PROKAR_LIPOPROTEIN"/>
    <property type="match status" value="1"/>
</dbReference>
<dbReference type="InterPro" id="IPR013783">
    <property type="entry name" value="Ig-like_fold"/>
</dbReference>
<feature type="chain" id="PRO_5011506587" evidence="1">
    <location>
        <begin position="20"/>
        <end position="524"/>
    </location>
</feature>
<dbReference type="Pfam" id="PF16400">
    <property type="entry name" value="DUF5008"/>
    <property type="match status" value="1"/>
</dbReference>
<feature type="domain" description="DUF5008" evidence="2">
    <location>
        <begin position="16"/>
        <end position="113"/>
    </location>
</feature>
<gene>
    <name evidence="3" type="ORF">SAMN04488121_10616</name>
</gene>
<dbReference type="Proteomes" id="UP000199045">
    <property type="component" value="Unassembled WGS sequence"/>
</dbReference>
<evidence type="ECO:0000313" key="3">
    <source>
        <dbReference type="EMBL" id="SDG71951.1"/>
    </source>
</evidence>
<dbReference type="STRING" id="104663.SAMN04488121_10616"/>
<reference evidence="3 4" key="1">
    <citation type="submission" date="2016-10" db="EMBL/GenBank/DDBJ databases">
        <authorList>
            <person name="de Groot N.N."/>
        </authorList>
    </citation>
    <scope>NUCLEOTIDE SEQUENCE [LARGE SCALE GENOMIC DNA]</scope>
    <source>
        <strain evidence="3 4">DSM 527</strain>
    </source>
</reference>
<name>A0A1G7WIY8_CHIFI</name>
<dbReference type="EMBL" id="FNBN01000006">
    <property type="protein sequence ID" value="SDG71951.1"/>
    <property type="molecule type" value="Genomic_DNA"/>
</dbReference>
<dbReference type="Gene3D" id="2.80.10.50">
    <property type="match status" value="3"/>
</dbReference>
<feature type="signal peptide" evidence="1">
    <location>
        <begin position="1"/>
        <end position="19"/>
    </location>
</feature>
<evidence type="ECO:0000313" key="4">
    <source>
        <dbReference type="Proteomes" id="UP000199045"/>
    </source>
</evidence>
<dbReference type="Gene3D" id="2.60.40.10">
    <property type="entry name" value="Immunoglobulins"/>
    <property type="match status" value="1"/>
</dbReference>
<keyword evidence="1" id="KW-0732">Signal</keyword>
<sequence>MRIISMAALLMMLFITACKKDKTYDDPYAGGKEPLGVTLSTEIPNPSEAAPGTVITFKGKGLMKHKDSLLFNFNGEVAEIVKVDSTGIQVKVPVTASTGVTSVTIGDQIFFGPLFKVKGNLDIDNNYKVVVGADSWVSDVYRFADGRLLLIGDFLDYERKGIVRPISRIVLTSRDGEMDRSLQSGRGADGSLNSIAALPSGKLVVGGSFASYDIHQAEIRNITVLNSNGSLDSMSVNTFTKKDTVPSFNGGTDGRISKVFVYNNRITAIGSFNYYLRFVYGKSDYLQERDSLVTDSTLVRQLIRFYPDGTLDSSFNYDLARHRSFDGPNGPINDAYQQADGKIIIVGRFTRYNGQPAPYIARLNLDGSLDPGFGGSGADNDIVTIRYNETTQRFMLAGNFDKFDGTAHSGLVMLRPDGTPDEQFNAAQRASNEAYWCAQQLSNGLVIVNGNFARYENVHRSGFMVLDKTGKLAQGYNNTADFSGFLLRVFETINTSGQTQALIMGRFSRFNNKEINNVVRLLFK</sequence>
<protein>
    <submittedName>
        <fullName evidence="3">Delta-60 repeat domain-containing protein</fullName>
    </submittedName>
</protein>
<dbReference type="InterPro" id="IPR032175">
    <property type="entry name" value="DUF5008"/>
</dbReference>
<dbReference type="Pfam" id="PF17164">
    <property type="entry name" value="DUF5122"/>
    <property type="match status" value="1"/>
</dbReference>
<dbReference type="AlphaFoldDB" id="A0A1G7WIY8"/>
<evidence type="ECO:0000256" key="1">
    <source>
        <dbReference type="SAM" id="SignalP"/>
    </source>
</evidence>
<dbReference type="InterPro" id="IPR013431">
    <property type="entry name" value="Delta_60_rpt"/>
</dbReference>
<evidence type="ECO:0000259" key="2">
    <source>
        <dbReference type="Pfam" id="PF16400"/>
    </source>
</evidence>